<proteinExistence type="predicted"/>
<accession>A0ACA9PFY8</accession>
<keyword evidence="2" id="KW-1185">Reference proteome</keyword>
<reference evidence="1" key="1">
    <citation type="submission" date="2021-06" db="EMBL/GenBank/DDBJ databases">
        <authorList>
            <person name="Kallberg Y."/>
            <person name="Tangrot J."/>
            <person name="Rosling A."/>
        </authorList>
    </citation>
    <scope>NUCLEOTIDE SEQUENCE</scope>
    <source>
        <strain evidence="1">MA461A</strain>
    </source>
</reference>
<evidence type="ECO:0000313" key="2">
    <source>
        <dbReference type="Proteomes" id="UP000789920"/>
    </source>
</evidence>
<dbReference type="EMBL" id="CAJVQC010020428">
    <property type="protein sequence ID" value="CAG8707876.1"/>
    <property type="molecule type" value="Genomic_DNA"/>
</dbReference>
<comment type="caution">
    <text evidence="1">The sequence shown here is derived from an EMBL/GenBank/DDBJ whole genome shotgun (WGS) entry which is preliminary data.</text>
</comment>
<protein>
    <submittedName>
        <fullName evidence="1">6725_t:CDS:1</fullName>
    </submittedName>
</protein>
<sequence>MANISRKTILTHFMFTIYTDNLQKYKELINENVNRKIIRYIVFQYKYTKTNKKHIQGFCMLWTQLRLGNYKYSKNASTIKSIFQDEEMHVDYHNGIFEDMIRYCKKDYNRCSKHHPYYKYDFFNLTKICNKCDKNCLKFHTFACVDDNSGPFEYGELPTNNNAEDVFVNSGTAPHIIKELYNTIRDSQKKSFKRYFTPCNIYIYSDSRTGKDYLIQILFSDAYHKSHDNKQWFEEFNSDMTLEQIAYIVGEDNLIEEYNEIKYYNYDFKSQVNKFELTDHRIENDLHVDMIVYLEVKKKLENRLCFKENKIDYVIEESDENYDSDISISSLSSNDSETTKRRKKGKAVCKEH</sequence>
<organism evidence="1 2">
    <name type="scientific">Racocetra persica</name>
    <dbReference type="NCBI Taxonomy" id="160502"/>
    <lineage>
        <taxon>Eukaryota</taxon>
        <taxon>Fungi</taxon>
        <taxon>Fungi incertae sedis</taxon>
        <taxon>Mucoromycota</taxon>
        <taxon>Glomeromycotina</taxon>
        <taxon>Glomeromycetes</taxon>
        <taxon>Diversisporales</taxon>
        <taxon>Gigasporaceae</taxon>
        <taxon>Racocetra</taxon>
    </lineage>
</organism>
<evidence type="ECO:0000313" key="1">
    <source>
        <dbReference type="EMBL" id="CAG8707876.1"/>
    </source>
</evidence>
<name>A0ACA9PFY8_9GLOM</name>
<dbReference type="Proteomes" id="UP000789920">
    <property type="component" value="Unassembled WGS sequence"/>
</dbReference>
<gene>
    <name evidence="1" type="ORF">RPERSI_LOCUS10345</name>
</gene>